<feature type="compositionally biased region" description="Basic and acidic residues" evidence="8">
    <location>
        <begin position="342"/>
        <end position="382"/>
    </location>
</feature>
<evidence type="ECO:0000313" key="12">
    <source>
        <dbReference type="Proteomes" id="UP001231189"/>
    </source>
</evidence>
<evidence type="ECO:0000256" key="4">
    <source>
        <dbReference type="ARBA" id="ARBA00022792"/>
    </source>
</evidence>
<keyword evidence="9" id="KW-0812">Transmembrane</keyword>
<feature type="compositionally biased region" description="Polar residues" evidence="8">
    <location>
        <begin position="42"/>
        <end position="57"/>
    </location>
</feature>
<dbReference type="PANTHER" id="PTHR23222">
    <property type="entry name" value="PROHIBITIN"/>
    <property type="match status" value="1"/>
</dbReference>
<feature type="compositionally biased region" description="Polar residues" evidence="8">
    <location>
        <begin position="1"/>
        <end position="10"/>
    </location>
</feature>
<feature type="compositionally biased region" description="Basic and acidic residues" evidence="8">
    <location>
        <begin position="217"/>
        <end position="230"/>
    </location>
</feature>
<evidence type="ECO:0000256" key="5">
    <source>
        <dbReference type="ARBA" id="ARBA00023128"/>
    </source>
</evidence>
<feature type="compositionally biased region" description="Basic and acidic residues" evidence="8">
    <location>
        <begin position="392"/>
        <end position="404"/>
    </location>
</feature>
<evidence type="ECO:0000259" key="10">
    <source>
        <dbReference type="Pfam" id="PF01145"/>
    </source>
</evidence>
<dbReference type="AlphaFoldDB" id="A0AAD8WUY2"/>
<keyword evidence="9" id="KW-1133">Transmembrane helix</keyword>
<dbReference type="EMBL" id="JAUUTY010000002">
    <property type="protein sequence ID" value="KAK1681857.1"/>
    <property type="molecule type" value="Genomic_DNA"/>
</dbReference>
<evidence type="ECO:0000256" key="7">
    <source>
        <dbReference type="ARBA" id="ARBA00023288"/>
    </source>
</evidence>
<evidence type="ECO:0000256" key="8">
    <source>
        <dbReference type="SAM" id="MobiDB-lite"/>
    </source>
</evidence>
<feature type="compositionally biased region" description="Basic and acidic residues" evidence="8">
    <location>
        <begin position="274"/>
        <end position="295"/>
    </location>
</feature>
<comment type="similarity">
    <text evidence="2">Belongs to the prohibitin family.</text>
</comment>
<feature type="compositionally biased region" description="Polar residues" evidence="8">
    <location>
        <begin position="128"/>
        <end position="160"/>
    </location>
</feature>
<sequence>MPSPQAGTPTTRPPQTAPSSGDVDVDTGPASKDAREAPTTPSPQTLRSSSDLETSPASMDASEASTTPPPPIQRSRSGLGASSGSKGALEAPTTPRPQTLRSSSDLETSPASMDASEASTTPPPPIQRSGNGLGTSSGSKDALETPTTPRPQTLRSNTGLDTALAAKDAFLSSGTSTIGGAAAPQPSSPLRGGSPSTASRSPSPVSCPTAAEPVLNGHEKAAADTRKEEGAVPSAPRTAGNTAASPPPSPRRGGSIPTALKSPASVPCPAVEEPVTHGHDNVDKAAADTGKEERVVPSVMDQITSSHALKMAVPSGSKQQNRQKKEDLDLREEEVNQWEEELDRREQEVEQREEAATKREKRQLKAIEEEKNKEEKGKGKVNEDEEKEEEDEKRKGKHEEKELSDGCFGSVILPWNYGRRARGDPKDMSSSALNETLLTPQQSKPMPTPSGAANPRIADATAMTMRTSKPKAKVYQFETRLMVARFQRPTTYNVGACPGLDQSTSESKDPQMVKISLCVLTRLAENFSERDLVSTIHETLKAVIAQYNASQLITESEFVSWEIRQVLTERTRNFGICIDNVSIISLSFEKEFRHDTEETKQMTTQEAQQDSRSAMIKSQEDDQIWNKRQIGYIFDLGTALGLIFLIRPLLPTGYDRWMLAAFAAVWGVGSVGLPTGLFGTSRLEKNCSRHVGRLISLSLSLLVIYGIYILALRVAGTPAPTDGVVDAAADWRMTICFCVIAVLVLLGHLYSWIRGCYTGGDRDNAP</sequence>
<evidence type="ECO:0000256" key="6">
    <source>
        <dbReference type="ARBA" id="ARBA00023136"/>
    </source>
</evidence>
<feature type="transmembrane region" description="Helical" evidence="9">
    <location>
        <begin position="731"/>
        <end position="753"/>
    </location>
</feature>
<dbReference type="InterPro" id="IPR001107">
    <property type="entry name" value="Band_7"/>
</dbReference>
<evidence type="ECO:0000256" key="9">
    <source>
        <dbReference type="SAM" id="Phobius"/>
    </source>
</evidence>
<dbReference type="InterPro" id="IPR036013">
    <property type="entry name" value="Band_7/SPFH_dom_sf"/>
</dbReference>
<feature type="region of interest" description="Disordered" evidence="8">
    <location>
        <begin position="1"/>
        <end position="161"/>
    </location>
</feature>
<keyword evidence="7" id="KW-0449">Lipoprotein</keyword>
<name>A0AAD8WUY2_LOLMU</name>
<gene>
    <name evidence="11" type="ORF">QYE76_042705</name>
</gene>
<feature type="region of interest" description="Disordered" evidence="8">
    <location>
        <begin position="174"/>
        <end position="405"/>
    </location>
</feature>
<protein>
    <recommendedName>
        <fullName evidence="10">Band 7 domain-containing protein</fullName>
    </recommendedName>
</protein>
<dbReference type="Gene3D" id="3.30.479.30">
    <property type="entry name" value="Band 7 domain"/>
    <property type="match status" value="1"/>
</dbReference>
<dbReference type="SUPFAM" id="SSF117892">
    <property type="entry name" value="Band 7/SPFH domain"/>
    <property type="match status" value="1"/>
</dbReference>
<feature type="compositionally biased region" description="Low complexity" evidence="8">
    <location>
        <begin position="74"/>
        <end position="89"/>
    </location>
</feature>
<dbReference type="Pfam" id="PF01145">
    <property type="entry name" value="Band_7"/>
    <property type="match status" value="1"/>
</dbReference>
<dbReference type="GO" id="GO:0005743">
    <property type="term" value="C:mitochondrial inner membrane"/>
    <property type="evidence" value="ECO:0007669"/>
    <property type="project" value="UniProtKB-SubCell"/>
</dbReference>
<feature type="transmembrane region" description="Helical" evidence="9">
    <location>
        <begin position="656"/>
        <end position="679"/>
    </location>
</feature>
<comment type="caution">
    <text evidence="11">The sequence shown here is derived from an EMBL/GenBank/DDBJ whole genome shotgun (WGS) entry which is preliminary data.</text>
</comment>
<reference evidence="11" key="1">
    <citation type="submission" date="2023-07" db="EMBL/GenBank/DDBJ databases">
        <title>A chromosome-level genome assembly of Lolium multiflorum.</title>
        <authorList>
            <person name="Chen Y."/>
            <person name="Copetti D."/>
            <person name="Kolliker R."/>
            <person name="Studer B."/>
        </authorList>
    </citation>
    <scope>NUCLEOTIDE SEQUENCE</scope>
    <source>
        <strain evidence="11">02402/16</strain>
        <tissue evidence="11">Leaf</tissue>
    </source>
</reference>
<evidence type="ECO:0000256" key="1">
    <source>
        <dbReference type="ARBA" id="ARBA00004140"/>
    </source>
</evidence>
<dbReference type="GO" id="GO:0007005">
    <property type="term" value="P:mitochondrion organization"/>
    <property type="evidence" value="ECO:0007669"/>
    <property type="project" value="TreeGrafter"/>
</dbReference>
<dbReference type="InterPro" id="IPR000163">
    <property type="entry name" value="Prohibitin"/>
</dbReference>
<organism evidence="11 12">
    <name type="scientific">Lolium multiflorum</name>
    <name type="common">Italian ryegrass</name>
    <name type="synonym">Lolium perenne subsp. multiflorum</name>
    <dbReference type="NCBI Taxonomy" id="4521"/>
    <lineage>
        <taxon>Eukaryota</taxon>
        <taxon>Viridiplantae</taxon>
        <taxon>Streptophyta</taxon>
        <taxon>Embryophyta</taxon>
        <taxon>Tracheophyta</taxon>
        <taxon>Spermatophyta</taxon>
        <taxon>Magnoliopsida</taxon>
        <taxon>Liliopsida</taxon>
        <taxon>Poales</taxon>
        <taxon>Poaceae</taxon>
        <taxon>BOP clade</taxon>
        <taxon>Pooideae</taxon>
        <taxon>Poodae</taxon>
        <taxon>Poeae</taxon>
        <taxon>Poeae Chloroplast Group 2 (Poeae type)</taxon>
        <taxon>Loliodinae</taxon>
        <taxon>Loliinae</taxon>
        <taxon>Lolium</taxon>
    </lineage>
</organism>
<evidence type="ECO:0000256" key="2">
    <source>
        <dbReference type="ARBA" id="ARBA00009658"/>
    </source>
</evidence>
<feature type="compositionally biased region" description="Polar residues" evidence="8">
    <location>
        <begin position="96"/>
        <end position="111"/>
    </location>
</feature>
<proteinExistence type="inferred from homology"/>
<comment type="subunit">
    <text evidence="3">Component of a prohibitin multimeric complex in mitochondrial membranes.</text>
</comment>
<accession>A0AAD8WUY2</accession>
<keyword evidence="12" id="KW-1185">Reference proteome</keyword>
<feature type="compositionally biased region" description="Acidic residues" evidence="8">
    <location>
        <begin position="329"/>
        <end position="341"/>
    </location>
</feature>
<keyword evidence="5" id="KW-0496">Mitochondrion</keyword>
<feature type="transmembrane region" description="Helical" evidence="9">
    <location>
        <begin position="691"/>
        <end position="711"/>
    </location>
</feature>
<keyword evidence="4" id="KW-0999">Mitochondrion inner membrane</keyword>
<keyword evidence="6 9" id="KW-0472">Membrane</keyword>
<dbReference type="PANTHER" id="PTHR23222:SF1">
    <property type="entry name" value="PROHIBITIN-2"/>
    <property type="match status" value="1"/>
</dbReference>
<feature type="compositionally biased region" description="Polar residues" evidence="8">
    <location>
        <begin position="194"/>
        <end position="206"/>
    </location>
</feature>
<feature type="domain" description="Band 7" evidence="10">
    <location>
        <begin position="525"/>
        <end position="608"/>
    </location>
</feature>
<evidence type="ECO:0000256" key="3">
    <source>
        <dbReference type="ARBA" id="ARBA00011786"/>
    </source>
</evidence>
<dbReference type="Proteomes" id="UP001231189">
    <property type="component" value="Unassembled WGS sequence"/>
</dbReference>
<comment type="subcellular location">
    <subcellularLocation>
        <location evidence="1">Mitochondrion inner membrane</location>
        <topology evidence="1">Single-pass type II membrane protein</topology>
    </subcellularLocation>
</comment>
<evidence type="ECO:0000313" key="11">
    <source>
        <dbReference type="EMBL" id="KAK1681857.1"/>
    </source>
</evidence>